<evidence type="ECO:0000313" key="2">
    <source>
        <dbReference type="Proteomes" id="UP000620262"/>
    </source>
</evidence>
<name>A0ABR9IUY3_RHIVS</name>
<accession>A0ABR9IUY3</accession>
<proteinExistence type="predicted"/>
<gene>
    <name evidence="1" type="ORF">H4W29_004182</name>
</gene>
<protein>
    <submittedName>
        <fullName evidence="1">Uncharacterized protein</fullName>
    </submittedName>
</protein>
<dbReference type="Proteomes" id="UP000620262">
    <property type="component" value="Unassembled WGS sequence"/>
</dbReference>
<comment type="caution">
    <text evidence="1">The sequence shown here is derived from an EMBL/GenBank/DDBJ whole genome shotgun (WGS) entry which is preliminary data.</text>
</comment>
<reference evidence="1 2" key="1">
    <citation type="submission" date="2020-10" db="EMBL/GenBank/DDBJ databases">
        <title>Sequencing the genomes of 1000 actinobacteria strains.</title>
        <authorList>
            <person name="Klenk H.-P."/>
        </authorList>
    </citation>
    <scope>NUCLEOTIDE SEQUENCE [LARGE SCALE GENOMIC DNA]</scope>
    <source>
        <strain evidence="1 2">DSM 7307</strain>
    </source>
</reference>
<organism evidence="1 2">
    <name type="scientific">Rhizobium viscosum</name>
    <name type="common">Arthrobacter viscosus</name>
    <dbReference type="NCBI Taxonomy" id="1673"/>
    <lineage>
        <taxon>Bacteria</taxon>
        <taxon>Pseudomonadati</taxon>
        <taxon>Pseudomonadota</taxon>
        <taxon>Alphaproteobacteria</taxon>
        <taxon>Hyphomicrobiales</taxon>
        <taxon>Rhizobiaceae</taxon>
        <taxon>Rhizobium/Agrobacterium group</taxon>
        <taxon>Rhizobium</taxon>
    </lineage>
</organism>
<keyword evidence="2" id="KW-1185">Reference proteome</keyword>
<evidence type="ECO:0000313" key="1">
    <source>
        <dbReference type="EMBL" id="MBE1507001.1"/>
    </source>
</evidence>
<sequence>MHPVIALNGFGLTGVGGSAAYPLAISAAARRTDRAAPVNVAALAQKTFIVLFAIRFSNRAVVPAAILLSKALAPPAASIAAEPVQTHG</sequence>
<dbReference type="EMBL" id="JADBEC010000001">
    <property type="protein sequence ID" value="MBE1507001.1"/>
    <property type="molecule type" value="Genomic_DNA"/>
</dbReference>